<dbReference type="PANTHER" id="PTHR24251">
    <property type="entry name" value="OVOCHYMASE-RELATED"/>
    <property type="match status" value="1"/>
</dbReference>
<comment type="cofactor">
    <cofactor evidence="17 18">
        <name>Zn(2+)</name>
        <dbReference type="ChEBI" id="CHEBI:29105"/>
    </cofactor>
    <text evidence="17 18">Binds 1 zinc ion per subunit.</text>
</comment>
<dbReference type="InterPro" id="IPR000152">
    <property type="entry name" value="EGF-type_Asp/Asn_hydroxyl_site"/>
</dbReference>
<evidence type="ECO:0000256" key="7">
    <source>
        <dbReference type="ARBA" id="ARBA00022801"/>
    </source>
</evidence>
<feature type="domain" description="CUB" evidence="19">
    <location>
        <begin position="630"/>
        <end position="745"/>
    </location>
</feature>
<keyword evidence="6" id="KW-0677">Repeat</keyword>
<dbReference type="PROSITE" id="PS01187">
    <property type="entry name" value="EGF_CA"/>
    <property type="match status" value="2"/>
</dbReference>
<dbReference type="AlphaFoldDB" id="A0A9Q0MDS8"/>
<feature type="binding site" evidence="14 17">
    <location>
        <position position="415"/>
    </location>
    <ligand>
        <name>Zn(2+)</name>
        <dbReference type="ChEBI" id="CHEBI:29105"/>
        <note>catalytic</note>
    </ligand>
</feature>
<dbReference type="InterPro" id="IPR001881">
    <property type="entry name" value="EGF-like_Ca-bd_dom"/>
</dbReference>
<dbReference type="EC" id="3.4.24.-" evidence="18"/>
<evidence type="ECO:0000256" key="6">
    <source>
        <dbReference type="ARBA" id="ARBA00022737"/>
    </source>
</evidence>
<feature type="disulfide bond" evidence="17">
    <location>
        <begin position="353"/>
        <end position="508"/>
    </location>
</feature>
<dbReference type="PIRSF" id="PIRSF001199">
    <property type="entry name" value="BMP_1/tolloid-like"/>
    <property type="match status" value="1"/>
</dbReference>
<keyword evidence="23" id="KW-1185">Reference proteome</keyword>
<comment type="caution">
    <text evidence="16">Lacks conserved residue(s) required for the propagation of feature annotation.</text>
</comment>
<dbReference type="Gene3D" id="2.10.25.10">
    <property type="entry name" value="Laminin"/>
    <property type="match status" value="2"/>
</dbReference>
<comment type="caution">
    <text evidence="22">The sequence shown here is derived from an EMBL/GenBank/DDBJ whole genome shotgun (WGS) entry which is preliminary data.</text>
</comment>
<dbReference type="InterPro" id="IPR035914">
    <property type="entry name" value="Sperma_CUB_dom_sf"/>
</dbReference>
<evidence type="ECO:0000256" key="13">
    <source>
        <dbReference type="PIRSR" id="PIRSR001199-1"/>
    </source>
</evidence>
<keyword evidence="11 15" id="KW-1015">Disulfide bond</keyword>
<dbReference type="InterPro" id="IPR001506">
    <property type="entry name" value="Peptidase_M12A"/>
</dbReference>
<dbReference type="Pfam" id="PF00431">
    <property type="entry name" value="CUB"/>
    <property type="match status" value="5"/>
</dbReference>
<feature type="binding site" evidence="14 17">
    <location>
        <position position="409"/>
    </location>
    <ligand>
        <name>Zn(2+)</name>
        <dbReference type="ChEBI" id="CHEBI:29105"/>
        <note>catalytic</note>
    </ligand>
</feature>
<evidence type="ECO:0000256" key="1">
    <source>
        <dbReference type="ARBA" id="ARBA00011245"/>
    </source>
</evidence>
<dbReference type="CDD" id="cd00054">
    <property type="entry name" value="EGF_CA"/>
    <property type="match status" value="2"/>
</dbReference>
<dbReference type="SMART" id="SM00181">
    <property type="entry name" value="EGF"/>
    <property type="match status" value="2"/>
</dbReference>
<feature type="domain" description="CUB" evidence="19">
    <location>
        <begin position="1077"/>
        <end position="1199"/>
    </location>
</feature>
<dbReference type="Gene3D" id="3.40.390.10">
    <property type="entry name" value="Collagenase (Catalytic Domain)"/>
    <property type="match status" value="1"/>
</dbReference>
<protein>
    <recommendedName>
        <fullName evidence="18">Metalloendopeptidase</fullName>
        <ecNumber evidence="18">3.4.24.-</ecNumber>
    </recommendedName>
</protein>
<keyword evidence="9 17" id="KW-0482">Metalloprotease</keyword>
<accession>A0A9Q0MDS8</accession>
<feature type="domain" description="Peptidase M12A" evidence="21">
    <location>
        <begin position="311"/>
        <end position="509"/>
    </location>
</feature>
<evidence type="ECO:0000313" key="22">
    <source>
        <dbReference type="EMBL" id="KAJ6223747.1"/>
    </source>
</evidence>
<evidence type="ECO:0000256" key="17">
    <source>
        <dbReference type="PROSITE-ProRule" id="PRU01211"/>
    </source>
</evidence>
<feature type="domain" description="CUB" evidence="19">
    <location>
        <begin position="511"/>
        <end position="629"/>
    </location>
</feature>
<dbReference type="CDD" id="cd00041">
    <property type="entry name" value="CUB"/>
    <property type="match status" value="5"/>
</dbReference>
<evidence type="ECO:0000256" key="4">
    <source>
        <dbReference type="ARBA" id="ARBA00022723"/>
    </source>
</evidence>
<sequence length="1205" mass="139475">MSSTKQHYTNDVLVVQKAVSRTSKPNGLYNLADLFTDPKFVKVEREHTIENFFQLFRFELKRAAISWGEEIPMYLKQKTITEIYAQMGAKEPTQQDACELLSYFMDGLTSVRPDIKNRFIQRTVLGHDSPNSICFDWIFSFRIEFNENKFDLTEKLSNSVHVKSMNVCTCKNSDRVHIYGELPECFIVNIIKLNRQSMFRSDIQIMCSEVVTICGQKYRLKSMAKHERLDESSKVGKSSLLSLKNASIASWNTVKKLGSKSSLMCGLDKLLNKESKTSKVKFCSSLKRKDPFSGNKGHYRGIVQRGGKSRAAISGSEYLWIDAVIPFVIEDNFNEYHRAIFIRAMRHWENFTCLRFVERNRLEHVDYIVFKKTSHGCCSFVGRQGNGRQTISIGKNCEKFGIVLHELGHVIGFWHEHTRLDRDDHVQIMIDNIVEGQEYNFNKRKLGEIDSRGMSYDYESIMHYARNTFSKQPRTLDTIRPRIDSPEIGQRIHLSYGDIEQTKRLYHCPKCGRSIQERSGTIESPNYHRSIVLPTIDENICEWHLTASHGERIELFITDIDIEESDNCKHGYLEVRDGYWQRSSLLGRFCGSGQLQHSLWSTGNRLLVRYKINNSPLYYRGFQASFNVKCGSSFINVTDGFIQSPNYPNEYDRNNRCIWIIIVPKMYQIVLTFESFHLEYEDNCSHDYVDVRDGDNHKNQLIGRFCGDRIRFDVRSSSNRLYIKFVSDNDTNNNHRGFSAKFIQEFDECQNQTYHGCQHKCINMIGGYRCECPIGFRLKTDGKQCEDAKCGGMIYIQSLLQNGSISSPRFDGKRQANVQCIWEIIAPESTNLIVINFTRFNLKPMEQMECLHESISIQSKSIIDQSIINDHGIYCGDQTPTLITSSTNVLRIEFQSNNFNEEHGFRFDYLVDVDECSNGQNGDCEHVCINQIGSYRCECNRGYRLHSNGLNCIQGSCLYTITNSYQMFHSPNYPNPYPNNVDCTWYLSTIPGHRIKLYFLDFDLEHSFKEQAIDQCTHDYVTLYDGHRFDGSLLGQFCGKHRQLLTEATVTNDAHLHLQTDGSVQSKGFKAYYFTVCGGRMEATNQLEHIYSHVKYGMMNYPNNEDCDWQIVASNNDDEDVEQRIVIQFTSFDLEDEIDCQRDYVEIYDGPDDRRSSIGKFCGQNNPNEFISNGNSMLIRFHSDPNFGAKGFALYYHLEQQMQKQ</sequence>
<evidence type="ECO:0000256" key="14">
    <source>
        <dbReference type="PIRSR" id="PIRSR001199-2"/>
    </source>
</evidence>
<reference evidence="22" key="1">
    <citation type="submission" date="2022-12" db="EMBL/GenBank/DDBJ databases">
        <title>Genome assemblies of Blomia tropicalis.</title>
        <authorList>
            <person name="Cui Y."/>
        </authorList>
    </citation>
    <scope>NUCLEOTIDE SEQUENCE</scope>
    <source>
        <tissue evidence="22">Adult mites</tissue>
    </source>
</reference>
<feature type="active site" evidence="13 17">
    <location>
        <position position="406"/>
    </location>
</feature>
<evidence type="ECO:0000256" key="12">
    <source>
        <dbReference type="ARBA" id="ARBA00025529"/>
    </source>
</evidence>
<dbReference type="Pfam" id="PF01400">
    <property type="entry name" value="Astacin"/>
    <property type="match status" value="1"/>
</dbReference>
<evidence type="ECO:0000256" key="2">
    <source>
        <dbReference type="ARBA" id="ARBA00022536"/>
    </source>
</evidence>
<dbReference type="GO" id="GO:0008270">
    <property type="term" value="F:zinc ion binding"/>
    <property type="evidence" value="ECO:0007669"/>
    <property type="project" value="UniProtKB-UniRule"/>
</dbReference>
<evidence type="ECO:0000256" key="16">
    <source>
        <dbReference type="PROSITE-ProRule" id="PRU00076"/>
    </source>
</evidence>
<evidence type="ECO:0000259" key="20">
    <source>
        <dbReference type="PROSITE" id="PS50026"/>
    </source>
</evidence>
<dbReference type="PANTHER" id="PTHR24251:SF37">
    <property type="entry name" value="CUB DOMAIN-CONTAINING PROTEIN"/>
    <property type="match status" value="1"/>
</dbReference>
<evidence type="ECO:0000313" key="23">
    <source>
        <dbReference type="Proteomes" id="UP001142055"/>
    </source>
</evidence>
<dbReference type="GO" id="GO:0004222">
    <property type="term" value="F:metalloendopeptidase activity"/>
    <property type="evidence" value="ECO:0007669"/>
    <property type="project" value="UniProtKB-UniRule"/>
</dbReference>
<comment type="function">
    <text evidence="12">Zinc metalloprotease. Provoques deadhesion of endothelial cells from cell cultures, and also degradation of fibronectin, fibrinogen and gelatin in vitro. Its role in the venom is not fully understood but it might act as a spreading factor that facilitates diffusion of other venom toxins. Alternatively, it might be involved in the proteolytic processing of other venom toxins or it might play a role in extra-oral digestion of prey.</text>
</comment>
<keyword evidence="2 16" id="KW-0245">EGF-like domain</keyword>
<name>A0A9Q0MDS8_BLOTA</name>
<dbReference type="InterPro" id="IPR000742">
    <property type="entry name" value="EGF"/>
</dbReference>
<dbReference type="PROSITE" id="PS51864">
    <property type="entry name" value="ASTACIN"/>
    <property type="match status" value="1"/>
</dbReference>
<dbReference type="InterPro" id="IPR006026">
    <property type="entry name" value="Peptidase_Metallo"/>
</dbReference>
<dbReference type="InterPro" id="IPR000859">
    <property type="entry name" value="CUB_dom"/>
</dbReference>
<keyword evidence="8 14" id="KW-0862">Zinc</keyword>
<dbReference type="InterPro" id="IPR018097">
    <property type="entry name" value="EGF_Ca-bd_CS"/>
</dbReference>
<dbReference type="PROSITE" id="PS01180">
    <property type="entry name" value="CUB"/>
    <property type="match status" value="5"/>
</dbReference>
<dbReference type="GO" id="GO:0005509">
    <property type="term" value="F:calcium ion binding"/>
    <property type="evidence" value="ECO:0007669"/>
    <property type="project" value="InterPro"/>
</dbReference>
<dbReference type="SMART" id="SM00235">
    <property type="entry name" value="ZnMc"/>
    <property type="match status" value="1"/>
</dbReference>
<dbReference type="InterPro" id="IPR015446">
    <property type="entry name" value="BMP_1/tolloid-like"/>
</dbReference>
<keyword evidence="3 17" id="KW-0645">Protease</keyword>
<evidence type="ECO:0000256" key="5">
    <source>
        <dbReference type="ARBA" id="ARBA00022729"/>
    </source>
</evidence>
<dbReference type="SMART" id="SM00179">
    <property type="entry name" value="EGF_CA"/>
    <property type="match status" value="2"/>
</dbReference>
<dbReference type="PROSITE" id="PS50026">
    <property type="entry name" value="EGF_3"/>
    <property type="match status" value="2"/>
</dbReference>
<gene>
    <name evidence="22" type="ORF">RDWZM_002292</name>
</gene>
<feature type="domain" description="CUB" evidence="19">
    <location>
        <begin position="957"/>
        <end position="1076"/>
    </location>
</feature>
<dbReference type="Gene3D" id="2.60.120.290">
    <property type="entry name" value="Spermadhesin, CUB domain"/>
    <property type="match status" value="5"/>
</dbReference>
<dbReference type="GO" id="GO:0006508">
    <property type="term" value="P:proteolysis"/>
    <property type="evidence" value="ECO:0007669"/>
    <property type="project" value="UniProtKB-KW"/>
</dbReference>
<dbReference type="SUPFAM" id="SSF57196">
    <property type="entry name" value="EGF/Laminin"/>
    <property type="match status" value="2"/>
</dbReference>
<feature type="disulfide bond" evidence="15">
    <location>
        <begin position="630"/>
        <end position="657"/>
    </location>
</feature>
<evidence type="ECO:0000256" key="10">
    <source>
        <dbReference type="ARBA" id="ARBA00023145"/>
    </source>
</evidence>
<dbReference type="InterPro" id="IPR049883">
    <property type="entry name" value="NOTCH1_EGF-like"/>
</dbReference>
<dbReference type="Pfam" id="PF07645">
    <property type="entry name" value="EGF_CA"/>
    <property type="match status" value="2"/>
</dbReference>
<evidence type="ECO:0000256" key="9">
    <source>
        <dbReference type="ARBA" id="ARBA00023049"/>
    </source>
</evidence>
<feature type="binding site" evidence="14 17">
    <location>
        <position position="405"/>
    </location>
    <ligand>
        <name>Zn(2+)</name>
        <dbReference type="ChEBI" id="CHEBI:29105"/>
        <note>catalytic</note>
    </ligand>
</feature>
<dbReference type="PRINTS" id="PR00480">
    <property type="entry name" value="ASTACIN"/>
</dbReference>
<evidence type="ECO:0000256" key="8">
    <source>
        <dbReference type="ARBA" id="ARBA00022833"/>
    </source>
</evidence>
<comment type="subunit">
    <text evidence="1">Monomer.</text>
</comment>
<evidence type="ECO:0000259" key="21">
    <source>
        <dbReference type="PROSITE" id="PS51864"/>
    </source>
</evidence>
<organism evidence="22 23">
    <name type="scientific">Blomia tropicalis</name>
    <name type="common">Mite</name>
    <dbReference type="NCBI Taxonomy" id="40697"/>
    <lineage>
        <taxon>Eukaryota</taxon>
        <taxon>Metazoa</taxon>
        <taxon>Ecdysozoa</taxon>
        <taxon>Arthropoda</taxon>
        <taxon>Chelicerata</taxon>
        <taxon>Arachnida</taxon>
        <taxon>Acari</taxon>
        <taxon>Acariformes</taxon>
        <taxon>Sarcoptiformes</taxon>
        <taxon>Astigmata</taxon>
        <taxon>Glycyphagoidea</taxon>
        <taxon>Echimyopodidae</taxon>
        <taxon>Blomia</taxon>
    </lineage>
</organism>
<keyword evidence="7 17" id="KW-0378">Hydrolase</keyword>
<evidence type="ECO:0000256" key="3">
    <source>
        <dbReference type="ARBA" id="ARBA00022670"/>
    </source>
</evidence>
<feature type="domain" description="EGF-like" evidence="20">
    <location>
        <begin position="745"/>
        <end position="786"/>
    </location>
</feature>
<evidence type="ECO:0000259" key="19">
    <source>
        <dbReference type="PROSITE" id="PS01180"/>
    </source>
</evidence>
<dbReference type="SUPFAM" id="SSF55486">
    <property type="entry name" value="Metalloproteases ('zincins'), catalytic domain"/>
    <property type="match status" value="1"/>
</dbReference>
<keyword evidence="5" id="KW-0732">Signal</keyword>
<dbReference type="PROSITE" id="PS01186">
    <property type="entry name" value="EGF_2"/>
    <property type="match status" value="2"/>
</dbReference>
<proteinExistence type="predicted"/>
<dbReference type="InterPro" id="IPR024079">
    <property type="entry name" value="MetalloPept_cat_dom_sf"/>
</dbReference>
<dbReference type="FunFam" id="2.60.120.290:FF:000013">
    <property type="entry name" value="Membrane frizzled-related protein"/>
    <property type="match status" value="2"/>
</dbReference>
<keyword evidence="10" id="KW-0865">Zymogen</keyword>
<feature type="domain" description="CUB" evidence="19">
    <location>
        <begin position="790"/>
        <end position="912"/>
    </location>
</feature>
<dbReference type="SUPFAM" id="SSF49854">
    <property type="entry name" value="Spermadhesin, CUB domain"/>
    <property type="match status" value="5"/>
</dbReference>
<dbReference type="Proteomes" id="UP001142055">
    <property type="component" value="Chromosome 1"/>
</dbReference>
<dbReference type="EMBL" id="JAPWDV010000001">
    <property type="protein sequence ID" value="KAJ6223747.1"/>
    <property type="molecule type" value="Genomic_DNA"/>
</dbReference>
<feature type="domain" description="EGF-like" evidence="20">
    <location>
        <begin position="912"/>
        <end position="953"/>
    </location>
</feature>
<dbReference type="SMART" id="SM00042">
    <property type="entry name" value="CUB"/>
    <property type="match status" value="5"/>
</dbReference>
<evidence type="ECO:0000256" key="15">
    <source>
        <dbReference type="PROSITE-ProRule" id="PRU00059"/>
    </source>
</evidence>
<dbReference type="PROSITE" id="PS00010">
    <property type="entry name" value="ASX_HYDROXYL"/>
    <property type="match status" value="2"/>
</dbReference>
<evidence type="ECO:0000256" key="18">
    <source>
        <dbReference type="RuleBase" id="RU361183"/>
    </source>
</evidence>
<dbReference type="FunFam" id="2.60.120.290:FF:000005">
    <property type="entry name" value="Procollagen C-endopeptidase enhancer 1"/>
    <property type="match status" value="2"/>
</dbReference>
<keyword evidence="4 14" id="KW-0479">Metal-binding</keyword>
<evidence type="ECO:0000256" key="11">
    <source>
        <dbReference type="ARBA" id="ARBA00023157"/>
    </source>
</evidence>